<sequence length="194" mass="19543">METVGGAIGAAATAVGVFLLWRSWARRREPHAVQLIAAWALLFAALTAWGIAGGDRGAAVGVAAIVVAACAALTLSAGAAYGARRPAPARAATSNASAAERRASFSLYARSGAVFLLAGPLAGGATLLLTLFFFRLMKAFGMGEADRIAAALLVAPALWAGLAVYVVMDESLRRRSAVVAGAAAFGAACLALLA</sequence>
<protein>
    <submittedName>
        <fullName evidence="2">Uncharacterized protein</fullName>
    </submittedName>
</protein>
<feature type="transmembrane region" description="Helical" evidence="1">
    <location>
        <begin position="58"/>
        <end position="81"/>
    </location>
</feature>
<dbReference type="AlphaFoldDB" id="A0A239PWJ7"/>
<feature type="transmembrane region" description="Helical" evidence="1">
    <location>
        <begin position="6"/>
        <end position="25"/>
    </location>
</feature>
<keyword evidence="1" id="KW-0812">Transmembrane</keyword>
<gene>
    <name evidence="2" type="ORF">SAMN06297382_2278</name>
</gene>
<organism evidence="2 3">
    <name type="scientific">Amphiplicatus metriothermophilus</name>
    <dbReference type="NCBI Taxonomy" id="1519374"/>
    <lineage>
        <taxon>Bacteria</taxon>
        <taxon>Pseudomonadati</taxon>
        <taxon>Pseudomonadota</taxon>
        <taxon>Alphaproteobacteria</taxon>
        <taxon>Parvularculales</taxon>
        <taxon>Parvularculaceae</taxon>
        <taxon>Amphiplicatus</taxon>
    </lineage>
</organism>
<evidence type="ECO:0000313" key="2">
    <source>
        <dbReference type="EMBL" id="SNT74625.1"/>
    </source>
</evidence>
<feature type="transmembrane region" description="Helical" evidence="1">
    <location>
        <begin position="148"/>
        <end position="168"/>
    </location>
</feature>
<evidence type="ECO:0000313" key="3">
    <source>
        <dbReference type="Proteomes" id="UP000198346"/>
    </source>
</evidence>
<evidence type="ECO:0000256" key="1">
    <source>
        <dbReference type="SAM" id="Phobius"/>
    </source>
</evidence>
<reference evidence="2 3" key="1">
    <citation type="submission" date="2017-07" db="EMBL/GenBank/DDBJ databases">
        <authorList>
            <person name="Sun Z.S."/>
            <person name="Albrecht U."/>
            <person name="Echele G."/>
            <person name="Lee C.C."/>
        </authorList>
    </citation>
    <scope>NUCLEOTIDE SEQUENCE [LARGE SCALE GENOMIC DNA]</scope>
    <source>
        <strain evidence="2 3">CGMCC 1.12710</strain>
    </source>
</reference>
<name>A0A239PWJ7_9PROT</name>
<proteinExistence type="predicted"/>
<dbReference type="RefSeq" id="WP_089412733.1">
    <property type="nucleotide sequence ID" value="NZ_FZQA01000005.1"/>
</dbReference>
<feature type="transmembrane region" description="Helical" evidence="1">
    <location>
        <begin position="112"/>
        <end position="136"/>
    </location>
</feature>
<dbReference type="Proteomes" id="UP000198346">
    <property type="component" value="Unassembled WGS sequence"/>
</dbReference>
<dbReference type="EMBL" id="FZQA01000005">
    <property type="protein sequence ID" value="SNT74625.1"/>
    <property type="molecule type" value="Genomic_DNA"/>
</dbReference>
<keyword evidence="3" id="KW-1185">Reference proteome</keyword>
<keyword evidence="1" id="KW-1133">Transmembrane helix</keyword>
<feature type="transmembrane region" description="Helical" evidence="1">
    <location>
        <begin position="32"/>
        <end position="52"/>
    </location>
</feature>
<accession>A0A239PWJ7</accession>
<keyword evidence="1" id="KW-0472">Membrane</keyword>